<dbReference type="AlphaFoldDB" id="A0A4W4GMK2"/>
<gene>
    <name evidence="4" type="primary">vhll</name>
</gene>
<reference evidence="5" key="1">
    <citation type="journal article" date="2014" name="Science">
        <title>Nonhuman genetics. Genomic basis for the convergent evolution of electric organs.</title>
        <authorList>
            <person name="Gallant J.R."/>
            <person name="Traeger L.L."/>
            <person name="Volkening J.D."/>
            <person name="Moffett H."/>
            <person name="Chen P.H."/>
            <person name="Novina C.D."/>
            <person name="Phillips G.N.Jr."/>
            <person name="Anand R."/>
            <person name="Wells G.B."/>
            <person name="Pinch M."/>
            <person name="Guth R."/>
            <person name="Unguez G.A."/>
            <person name="Albert J.S."/>
            <person name="Zakon H.H."/>
            <person name="Samanta M.P."/>
            <person name="Sussman M.R."/>
        </authorList>
    </citation>
    <scope>NUCLEOTIDE SEQUENCE [LARGE SCALE GENOMIC DNA]</scope>
</reference>
<dbReference type="Gene3D" id="2.60.40.780">
    <property type="entry name" value="von Hippel-Lindau disease tumour suppressor, beta domain"/>
    <property type="match status" value="1"/>
</dbReference>
<evidence type="ECO:0000256" key="2">
    <source>
        <dbReference type="ARBA" id="ARBA00010057"/>
    </source>
</evidence>
<evidence type="ECO:0000313" key="4">
    <source>
        <dbReference type="Ensembl" id="ENSEEEP00000037483.1"/>
    </source>
</evidence>
<evidence type="ECO:0000259" key="3">
    <source>
        <dbReference type="PROSITE" id="PS50225"/>
    </source>
</evidence>
<dbReference type="SUPFAM" id="SSF49468">
    <property type="entry name" value="VHL"/>
    <property type="match status" value="1"/>
</dbReference>
<dbReference type="InterPro" id="IPR001496">
    <property type="entry name" value="SOCS_box"/>
</dbReference>
<reference evidence="4" key="3">
    <citation type="submission" date="2020-05" db="EMBL/GenBank/DDBJ databases">
        <title>Electrophorus electricus (electric eel) genome, fEleEle1, primary haplotype.</title>
        <authorList>
            <person name="Myers G."/>
            <person name="Meyer A."/>
            <person name="Fedrigo O."/>
            <person name="Formenti G."/>
            <person name="Rhie A."/>
            <person name="Tracey A."/>
            <person name="Sims Y."/>
            <person name="Jarvis E.D."/>
        </authorList>
    </citation>
    <scope>NUCLEOTIDE SEQUENCE [LARGE SCALE GENOMIC DNA]</scope>
</reference>
<dbReference type="Pfam" id="PF01847">
    <property type="entry name" value="VHL"/>
    <property type="match status" value="1"/>
</dbReference>
<dbReference type="InterPro" id="IPR037139">
    <property type="entry name" value="VHL_alpha_dom_sf"/>
</dbReference>
<dbReference type="GeneID" id="113572567"/>
<dbReference type="FunFam" id="2.60.40.780:FF:000001">
    <property type="entry name" value="von Hippel-Lindau disease tumor suppressor"/>
    <property type="match status" value="1"/>
</dbReference>
<dbReference type="GO" id="GO:0016567">
    <property type="term" value="P:protein ubiquitination"/>
    <property type="evidence" value="ECO:0007669"/>
    <property type="project" value="UniProtKB-UniPathway"/>
</dbReference>
<reference evidence="5" key="2">
    <citation type="journal article" date="2017" name="Sci. Adv.">
        <title>A tail of two voltages: Proteomic comparison of the three electric organs of the electric eel.</title>
        <authorList>
            <person name="Traeger L.L."/>
            <person name="Sabat G."/>
            <person name="Barrett-Wilt G.A."/>
            <person name="Wells G.B."/>
            <person name="Sussman M.R."/>
        </authorList>
    </citation>
    <scope>NUCLEOTIDE SEQUENCE [LARGE SCALE GENOMIC DNA]</scope>
</reference>
<dbReference type="InterPro" id="IPR037140">
    <property type="entry name" value="VHL_beta_dom_sf"/>
</dbReference>
<dbReference type="OrthoDB" id="8794471at2759"/>
<organism evidence="4 5">
    <name type="scientific">Electrophorus electricus</name>
    <name type="common">Electric eel</name>
    <name type="synonym">Gymnotus electricus</name>
    <dbReference type="NCBI Taxonomy" id="8005"/>
    <lineage>
        <taxon>Eukaryota</taxon>
        <taxon>Metazoa</taxon>
        <taxon>Chordata</taxon>
        <taxon>Craniata</taxon>
        <taxon>Vertebrata</taxon>
        <taxon>Euteleostomi</taxon>
        <taxon>Actinopterygii</taxon>
        <taxon>Neopterygii</taxon>
        <taxon>Teleostei</taxon>
        <taxon>Ostariophysi</taxon>
        <taxon>Gymnotiformes</taxon>
        <taxon>Gymnotoidei</taxon>
        <taxon>Gymnotidae</taxon>
        <taxon>Electrophorus</taxon>
    </lineage>
</organism>
<dbReference type="CTD" id="391104"/>
<keyword evidence="5" id="KW-1185">Reference proteome</keyword>
<reference evidence="4" key="4">
    <citation type="submission" date="2025-08" db="UniProtKB">
        <authorList>
            <consortium name="Ensembl"/>
        </authorList>
    </citation>
    <scope>IDENTIFICATION</scope>
</reference>
<dbReference type="Pfam" id="PF17211">
    <property type="entry name" value="VHL_C"/>
    <property type="match status" value="1"/>
</dbReference>
<dbReference type="KEGG" id="eee:113572567"/>
<comment type="pathway">
    <text evidence="1">Protein modification; protein ubiquitination.</text>
</comment>
<accession>A0A4W4GMK2</accession>
<sequence length="147" mass="16792">MADQEALQPLKSLNSYEPTYIDFVNKSSGNARVWWLNFSGAPVSYGDIRPGQTLKMNTFLTHPWIFRASDGSKLLANFGEVYFPAAALYGDDGNPLFRTVTITAPVYSLQEYCSKLIRKLVRKEDIDKLEIPEFLRKDIRRTPNLLQ</sequence>
<evidence type="ECO:0000256" key="1">
    <source>
        <dbReference type="ARBA" id="ARBA00004906"/>
    </source>
</evidence>
<dbReference type="RefSeq" id="XP_026858049.1">
    <property type="nucleotide sequence ID" value="XM_027002248.2"/>
</dbReference>
<dbReference type="UniPathway" id="UPA00143"/>
<proteinExistence type="inferred from homology"/>
<dbReference type="CDD" id="cd05468">
    <property type="entry name" value="pVHL"/>
    <property type="match status" value="1"/>
</dbReference>
<protein>
    <recommendedName>
        <fullName evidence="3">SOCS box domain-containing protein</fullName>
    </recommendedName>
</protein>
<dbReference type="GeneTree" id="ENSGT00390000014353"/>
<feature type="domain" description="SOCS box" evidence="3">
    <location>
        <begin position="106"/>
        <end position="145"/>
    </location>
</feature>
<comment type="similarity">
    <text evidence="2">Belongs to the VHL family.</text>
</comment>
<dbReference type="InterPro" id="IPR024053">
    <property type="entry name" value="VHL_beta_dom"/>
</dbReference>
<dbReference type="InterPro" id="IPR022772">
    <property type="entry name" value="VHL_tumour_suppress_b/a_dom"/>
</dbReference>
<dbReference type="Gene3D" id="1.10.750.10">
    <property type="entry name" value="von Hippel-Lindau disease tumour suppressor, alpha domain"/>
    <property type="match status" value="1"/>
</dbReference>
<reference evidence="4" key="5">
    <citation type="submission" date="2025-09" db="UniProtKB">
        <authorList>
            <consortium name="Ensembl"/>
        </authorList>
    </citation>
    <scope>IDENTIFICATION</scope>
</reference>
<dbReference type="InterPro" id="IPR024048">
    <property type="entry name" value="VHL_alpha_dom"/>
</dbReference>
<dbReference type="Ensembl" id="ENSEEET00000037920.2">
    <property type="protein sequence ID" value="ENSEEEP00000037483.1"/>
    <property type="gene ID" value="ENSEEEG00000017821.2"/>
</dbReference>
<dbReference type="PROSITE" id="PS50225">
    <property type="entry name" value="SOCS"/>
    <property type="match status" value="1"/>
</dbReference>
<name>A0A4W4GMK2_ELEEL</name>
<dbReference type="OMA" id="GHPWICR"/>
<evidence type="ECO:0000313" key="5">
    <source>
        <dbReference type="Proteomes" id="UP000314983"/>
    </source>
</evidence>
<dbReference type="Proteomes" id="UP000314983">
    <property type="component" value="Chromosome 7"/>
</dbReference>
<dbReference type="STRING" id="8005.ENSEEEP00000037483"/>
<dbReference type="InterPro" id="IPR036208">
    <property type="entry name" value="VHL_sf"/>
</dbReference>